<evidence type="ECO:0008006" key="3">
    <source>
        <dbReference type="Google" id="ProtNLM"/>
    </source>
</evidence>
<dbReference type="EMBL" id="JQED01000015">
    <property type="protein sequence ID" value="KGJ93076.1"/>
    <property type="molecule type" value="Genomic_DNA"/>
</dbReference>
<dbReference type="RefSeq" id="WP_033093300.1">
    <property type="nucleotide sequence ID" value="NZ_JQED01000015.1"/>
</dbReference>
<dbReference type="AlphaFoldDB" id="A0A099KRF0"/>
<accession>A0A099KRF0</accession>
<dbReference type="Pfam" id="PF11743">
    <property type="entry name" value="DUF3301"/>
    <property type="match status" value="1"/>
</dbReference>
<protein>
    <recommendedName>
        <fullName evidence="3">DUF3301 domain-containing protein</fullName>
    </recommendedName>
</protein>
<proteinExistence type="predicted"/>
<dbReference type="PATRIC" id="fig|28229.4.peg.1572"/>
<comment type="caution">
    <text evidence="1">The sequence shown here is derived from an EMBL/GenBank/DDBJ whole genome shotgun (WGS) entry which is preliminary data.</text>
</comment>
<evidence type="ECO:0000313" key="1">
    <source>
        <dbReference type="EMBL" id="KGJ93076.1"/>
    </source>
</evidence>
<dbReference type="InterPro" id="IPR021732">
    <property type="entry name" value="DUF3301"/>
</dbReference>
<gene>
    <name evidence="1" type="ORF">ND2E_2542</name>
</gene>
<sequence>MENIYYLLLFCLFCWYFVYLRQVSEAAKRHVHRYCKESGLQFISLARRSSRLKFTKKHGPCIYSVFDFDFSGDGESTNQGCLTLYGLKLDKIDLPAYRVN</sequence>
<organism evidence="1 2">
    <name type="scientific">Colwellia psychrerythraea</name>
    <name type="common">Vibrio psychroerythus</name>
    <dbReference type="NCBI Taxonomy" id="28229"/>
    <lineage>
        <taxon>Bacteria</taxon>
        <taxon>Pseudomonadati</taxon>
        <taxon>Pseudomonadota</taxon>
        <taxon>Gammaproteobacteria</taxon>
        <taxon>Alteromonadales</taxon>
        <taxon>Colwelliaceae</taxon>
        <taxon>Colwellia</taxon>
    </lineage>
</organism>
<evidence type="ECO:0000313" key="2">
    <source>
        <dbReference type="Proteomes" id="UP000029843"/>
    </source>
</evidence>
<dbReference type="OrthoDB" id="5959530at2"/>
<dbReference type="Proteomes" id="UP000029843">
    <property type="component" value="Unassembled WGS sequence"/>
</dbReference>
<name>A0A099KRF0_COLPS</name>
<reference evidence="1 2" key="1">
    <citation type="submission" date="2014-08" db="EMBL/GenBank/DDBJ databases">
        <title>Genomic and Phenotypic Diversity of Colwellia psychrerythraea strains from Disparate Marine Basins.</title>
        <authorList>
            <person name="Techtmann S.M."/>
            <person name="Stelling S.C."/>
            <person name="Utturkar S.M."/>
            <person name="Alshibli N."/>
            <person name="Harris A."/>
            <person name="Brown S.D."/>
            <person name="Hazen T.C."/>
        </authorList>
    </citation>
    <scope>NUCLEOTIDE SEQUENCE [LARGE SCALE GENOMIC DNA]</scope>
    <source>
        <strain evidence="1 2">ND2E</strain>
    </source>
</reference>